<dbReference type="Proteomes" id="UP000183567">
    <property type="component" value="Unassembled WGS sequence"/>
</dbReference>
<protein>
    <submittedName>
        <fullName evidence="2">Uncharacterized protein</fullName>
    </submittedName>
</protein>
<feature type="transmembrane region" description="Helical" evidence="1">
    <location>
        <begin position="61"/>
        <end position="80"/>
    </location>
</feature>
<evidence type="ECO:0000256" key="1">
    <source>
        <dbReference type="SAM" id="Phobius"/>
    </source>
</evidence>
<dbReference type="STRING" id="180088.A0A1J8Q8Z4"/>
<gene>
    <name evidence="2" type="ORF">AZE42_05095</name>
</gene>
<feature type="transmembrane region" description="Helical" evidence="1">
    <location>
        <begin position="117"/>
        <end position="136"/>
    </location>
</feature>
<organism evidence="2 3">
    <name type="scientific">Rhizopogon vesiculosus</name>
    <dbReference type="NCBI Taxonomy" id="180088"/>
    <lineage>
        <taxon>Eukaryota</taxon>
        <taxon>Fungi</taxon>
        <taxon>Dikarya</taxon>
        <taxon>Basidiomycota</taxon>
        <taxon>Agaricomycotina</taxon>
        <taxon>Agaricomycetes</taxon>
        <taxon>Agaricomycetidae</taxon>
        <taxon>Boletales</taxon>
        <taxon>Suillineae</taxon>
        <taxon>Rhizopogonaceae</taxon>
        <taxon>Rhizopogon</taxon>
    </lineage>
</organism>
<evidence type="ECO:0000313" key="3">
    <source>
        <dbReference type="Proteomes" id="UP000183567"/>
    </source>
</evidence>
<dbReference type="OrthoDB" id="5586934at2759"/>
<keyword evidence="3" id="KW-1185">Reference proteome</keyword>
<proteinExistence type="predicted"/>
<dbReference type="AlphaFoldDB" id="A0A1J8Q8Z4"/>
<reference evidence="2 3" key="1">
    <citation type="submission" date="2016-03" db="EMBL/GenBank/DDBJ databases">
        <title>Comparative genomics of the ectomycorrhizal sister species Rhizopogon vinicolor and Rhizopogon vesiculosus (Basidiomycota: Boletales) reveals a divergence of the mating type B locus.</title>
        <authorList>
            <person name="Mujic A.B."/>
            <person name="Kuo A."/>
            <person name="Tritt A."/>
            <person name="Lipzen A."/>
            <person name="Chen C."/>
            <person name="Johnson J."/>
            <person name="Sharma A."/>
            <person name="Barry K."/>
            <person name="Grigoriev I.V."/>
            <person name="Spatafora J.W."/>
        </authorList>
    </citation>
    <scope>NUCLEOTIDE SEQUENCE [LARGE SCALE GENOMIC DNA]</scope>
    <source>
        <strain evidence="2 3">AM-OR11-056</strain>
    </source>
</reference>
<feature type="transmembrane region" description="Helical" evidence="1">
    <location>
        <begin position="20"/>
        <end position="41"/>
    </location>
</feature>
<evidence type="ECO:0000313" key="2">
    <source>
        <dbReference type="EMBL" id="OJA17143.1"/>
    </source>
</evidence>
<dbReference type="EMBL" id="LVVM01002162">
    <property type="protein sequence ID" value="OJA17143.1"/>
    <property type="molecule type" value="Genomic_DNA"/>
</dbReference>
<accession>A0A1J8Q8Z4</accession>
<sequence length="289" mass="32707">MSSFFRRPGHQNSRWSNHLLLKLANIAGALFVMGANGYSVISPLDIYYTGKETYFTPAPWAFFLWPLIHLLLLGTCIYQFSGRGKELIIDMIGWNLPLLDVLNVMYIYSWGNQEYKYALVFIIFTGSVASKIYQLVKMSTVRNICDELFLHLPFSLYHGWATCLILSTAFEAFGVNALTEPARVWTKTFVFLSLFTLQTVASAYAYATAEGDLPGCIAISWFLWAVFVHQTEEKSPFVHWCALGAAIMSLCWLMRSAIGLELKIRNRNNARFFGSNDHEGSRLLGGHGH</sequence>
<feature type="transmembrane region" description="Helical" evidence="1">
    <location>
        <begin position="189"/>
        <end position="206"/>
    </location>
</feature>
<comment type="caution">
    <text evidence="2">The sequence shown here is derived from an EMBL/GenBank/DDBJ whole genome shotgun (WGS) entry which is preliminary data.</text>
</comment>
<keyword evidence="1" id="KW-0812">Transmembrane</keyword>
<name>A0A1J8Q8Z4_9AGAM</name>
<feature type="transmembrane region" description="Helical" evidence="1">
    <location>
        <begin position="148"/>
        <end position="169"/>
    </location>
</feature>
<keyword evidence="1" id="KW-0472">Membrane</keyword>
<keyword evidence="1" id="KW-1133">Transmembrane helix</keyword>
<feature type="transmembrane region" description="Helical" evidence="1">
    <location>
        <begin position="237"/>
        <end position="258"/>
    </location>
</feature>